<gene>
    <name evidence="1" type="ORF">J2Z37_004237</name>
</gene>
<dbReference type="Proteomes" id="UP001519343">
    <property type="component" value="Unassembled WGS sequence"/>
</dbReference>
<evidence type="ECO:0000313" key="2">
    <source>
        <dbReference type="Proteomes" id="UP001519343"/>
    </source>
</evidence>
<organism evidence="1 2">
    <name type="scientific">Ammoniphilus resinae</name>
    <dbReference type="NCBI Taxonomy" id="861532"/>
    <lineage>
        <taxon>Bacteria</taxon>
        <taxon>Bacillati</taxon>
        <taxon>Bacillota</taxon>
        <taxon>Bacilli</taxon>
        <taxon>Bacillales</taxon>
        <taxon>Paenibacillaceae</taxon>
        <taxon>Aneurinibacillus group</taxon>
        <taxon>Ammoniphilus</taxon>
    </lineage>
</organism>
<proteinExistence type="predicted"/>
<protein>
    <submittedName>
        <fullName evidence="1">Uncharacterized protein</fullName>
    </submittedName>
</protein>
<dbReference type="EMBL" id="JAGGKT010000018">
    <property type="protein sequence ID" value="MBP1934218.1"/>
    <property type="molecule type" value="Genomic_DNA"/>
</dbReference>
<reference evidence="1 2" key="1">
    <citation type="submission" date="2021-03" db="EMBL/GenBank/DDBJ databases">
        <title>Genomic Encyclopedia of Type Strains, Phase IV (KMG-IV): sequencing the most valuable type-strain genomes for metagenomic binning, comparative biology and taxonomic classification.</title>
        <authorList>
            <person name="Goeker M."/>
        </authorList>
    </citation>
    <scope>NUCLEOTIDE SEQUENCE [LARGE SCALE GENOMIC DNA]</scope>
    <source>
        <strain evidence="1 2">DSM 24738</strain>
    </source>
</reference>
<name>A0ABS4GVB9_9BACL</name>
<keyword evidence="2" id="KW-1185">Reference proteome</keyword>
<sequence length="90" mass="10441">MKITEISITIEEKDFEVYEENLVELGWKAYRNHLFRKQFGTTNAEIRESIPTFSTKINLLVTIEDPKGCSIETIRTILHELDIADKTPDV</sequence>
<comment type="caution">
    <text evidence="1">The sequence shown here is derived from an EMBL/GenBank/DDBJ whole genome shotgun (WGS) entry which is preliminary data.</text>
</comment>
<dbReference type="RefSeq" id="WP_209812225.1">
    <property type="nucleotide sequence ID" value="NZ_JAGGKT010000018.1"/>
</dbReference>
<evidence type="ECO:0000313" key="1">
    <source>
        <dbReference type="EMBL" id="MBP1934218.1"/>
    </source>
</evidence>
<accession>A0ABS4GVB9</accession>